<comment type="caution">
    <text evidence="1">The sequence shown here is derived from an EMBL/GenBank/DDBJ whole genome shotgun (WGS) entry which is preliminary data.</text>
</comment>
<evidence type="ECO:0000313" key="2">
    <source>
        <dbReference type="Proteomes" id="UP000176494"/>
    </source>
</evidence>
<dbReference type="Proteomes" id="UP000176494">
    <property type="component" value="Unassembled WGS sequence"/>
</dbReference>
<dbReference type="AlphaFoldDB" id="A0A1G2Q8G2"/>
<name>A0A1G2Q8G2_9BACT</name>
<accession>A0A1G2Q8G2</accession>
<organism evidence="1 2">
    <name type="scientific">Candidatus Vogelbacteria bacterium GWA1_51_14</name>
    <dbReference type="NCBI Taxonomy" id="1802435"/>
    <lineage>
        <taxon>Bacteria</taxon>
        <taxon>Candidatus Vogeliibacteriota</taxon>
    </lineage>
</organism>
<proteinExistence type="predicted"/>
<reference evidence="1 2" key="1">
    <citation type="journal article" date="2016" name="Nat. Commun.">
        <title>Thousands of microbial genomes shed light on interconnected biogeochemical processes in an aquifer system.</title>
        <authorList>
            <person name="Anantharaman K."/>
            <person name="Brown C.T."/>
            <person name="Hug L.A."/>
            <person name="Sharon I."/>
            <person name="Castelle C.J."/>
            <person name="Probst A.J."/>
            <person name="Thomas B.C."/>
            <person name="Singh A."/>
            <person name="Wilkins M.J."/>
            <person name="Karaoz U."/>
            <person name="Brodie E.L."/>
            <person name="Williams K.H."/>
            <person name="Hubbard S.S."/>
            <person name="Banfield J.F."/>
        </authorList>
    </citation>
    <scope>NUCLEOTIDE SEQUENCE [LARGE SCALE GENOMIC DNA]</scope>
</reference>
<dbReference type="EMBL" id="MHTG01000029">
    <property type="protein sequence ID" value="OHA56836.1"/>
    <property type="molecule type" value="Genomic_DNA"/>
</dbReference>
<sequence length="94" mass="10428">MNNDWQKASEQLAALQLNQLRSTAGQVLNFVVLEHEINQTYLLPNKYVWTKSCSSCDRLVPVGFSASDGVRVYGHGPDRSYGNVGACLSRRAEP</sequence>
<evidence type="ECO:0000313" key="1">
    <source>
        <dbReference type="EMBL" id="OHA56836.1"/>
    </source>
</evidence>
<protein>
    <submittedName>
        <fullName evidence="1">Uncharacterized protein</fullName>
    </submittedName>
</protein>
<gene>
    <name evidence="1" type="ORF">A2114_02035</name>
</gene>